<evidence type="ECO:0000256" key="3">
    <source>
        <dbReference type="ARBA" id="ARBA00023172"/>
    </source>
</evidence>
<keyword evidence="1" id="KW-0229">DNA integration</keyword>
<organism evidence="6 7">
    <name type="scientific">Lentibacillus cibarius</name>
    <dbReference type="NCBI Taxonomy" id="2583219"/>
    <lineage>
        <taxon>Bacteria</taxon>
        <taxon>Bacillati</taxon>
        <taxon>Bacillota</taxon>
        <taxon>Bacilli</taxon>
        <taxon>Bacillales</taxon>
        <taxon>Bacillaceae</taxon>
        <taxon>Lentibacillus</taxon>
    </lineage>
</organism>
<dbReference type="Proteomes" id="UP000306980">
    <property type="component" value="Unassembled WGS sequence"/>
</dbReference>
<dbReference type="GO" id="GO:0003677">
    <property type="term" value="F:DNA binding"/>
    <property type="evidence" value="ECO:0007669"/>
    <property type="project" value="UniProtKB-UniRule"/>
</dbReference>
<dbReference type="EMBL" id="VCIA01000002">
    <property type="protein sequence ID" value="TMN18816.1"/>
    <property type="molecule type" value="Genomic_DNA"/>
</dbReference>
<gene>
    <name evidence="6" type="ORF">FFL34_17860</name>
</gene>
<evidence type="ECO:0000256" key="2">
    <source>
        <dbReference type="ARBA" id="ARBA00023125"/>
    </source>
</evidence>
<dbReference type="GO" id="GO:0015074">
    <property type="term" value="P:DNA integration"/>
    <property type="evidence" value="ECO:0007669"/>
    <property type="project" value="UniProtKB-KW"/>
</dbReference>
<dbReference type="InterPro" id="IPR010998">
    <property type="entry name" value="Integrase_recombinase_N"/>
</dbReference>
<dbReference type="GO" id="GO:0006310">
    <property type="term" value="P:DNA recombination"/>
    <property type="evidence" value="ECO:0007669"/>
    <property type="project" value="UniProtKB-KW"/>
</dbReference>
<keyword evidence="3" id="KW-0233">DNA recombination</keyword>
<dbReference type="SUPFAM" id="SSF56349">
    <property type="entry name" value="DNA breaking-rejoining enzymes"/>
    <property type="match status" value="1"/>
</dbReference>
<feature type="domain" description="Core-binding (CB)" evidence="5">
    <location>
        <begin position="9"/>
        <end position="93"/>
    </location>
</feature>
<dbReference type="InterPro" id="IPR044068">
    <property type="entry name" value="CB"/>
</dbReference>
<dbReference type="InterPro" id="IPR011010">
    <property type="entry name" value="DNA_brk_join_enz"/>
</dbReference>
<accession>A0A5S3QFY5</accession>
<evidence type="ECO:0000256" key="1">
    <source>
        <dbReference type="ARBA" id="ARBA00022908"/>
    </source>
</evidence>
<proteinExistence type="predicted"/>
<dbReference type="PROSITE" id="PS51900">
    <property type="entry name" value="CB"/>
    <property type="match status" value="1"/>
</dbReference>
<dbReference type="InterPro" id="IPR004107">
    <property type="entry name" value="Integrase_SAM-like_N"/>
</dbReference>
<evidence type="ECO:0000313" key="6">
    <source>
        <dbReference type="EMBL" id="TMN18816.1"/>
    </source>
</evidence>
<evidence type="ECO:0000313" key="7">
    <source>
        <dbReference type="Proteomes" id="UP000306980"/>
    </source>
</evidence>
<dbReference type="OrthoDB" id="107900at2"/>
<dbReference type="InterPro" id="IPR002104">
    <property type="entry name" value="Integrase_catalytic"/>
</dbReference>
<evidence type="ECO:0000256" key="4">
    <source>
        <dbReference type="PROSITE-ProRule" id="PRU01248"/>
    </source>
</evidence>
<dbReference type="Pfam" id="PF00589">
    <property type="entry name" value="Phage_integrase"/>
    <property type="match status" value="1"/>
</dbReference>
<reference evidence="6 7" key="1">
    <citation type="submission" date="2019-05" db="EMBL/GenBank/DDBJ databases">
        <title>Genomic analysis of Lentibacillus sp. NKC220-2.</title>
        <authorList>
            <person name="Oh Y.J."/>
        </authorList>
    </citation>
    <scope>NUCLEOTIDE SEQUENCE [LARGE SCALE GENOMIC DNA]</scope>
    <source>
        <strain evidence="6 7">NKC220-2</strain>
    </source>
</reference>
<name>A0A5S3QFY5_9BACI</name>
<dbReference type="Gene3D" id="1.10.150.130">
    <property type="match status" value="1"/>
</dbReference>
<protein>
    <recommendedName>
        <fullName evidence="5">Core-binding (CB) domain-containing protein</fullName>
    </recommendedName>
</protein>
<dbReference type="Pfam" id="PF02899">
    <property type="entry name" value="Phage_int_SAM_1"/>
    <property type="match status" value="1"/>
</dbReference>
<sequence length="317" mass="36626">MSEKPKGKSPIQAQADKLFKHTRSGSYGTRARYRGSCKQFLSFVHEAFKMKNLRNLQDKHVVAFIQARQEAGVATKTIRNDLGAIRYLHDMVPHAKHELASNNELEKQHGIELDSEAKGDRSWTNEEYNNMYAFADKQSRGDGTEQRTACDGRDTMVLSRTMGLRVAEAVAMHRSQAENALRTGIYHVKNEAKNGKHRQVPLSQEAKNVLTERLRTVERGEKIFVQPTEKTHHAINRIEKYLGRHRENVETQEGRERRSHDDGYNKLTFHGLRYNYVQDRMNREMLHGRRFREAAAMVTKEVGHERINVINTYLGKT</sequence>
<evidence type="ECO:0000259" key="5">
    <source>
        <dbReference type="PROSITE" id="PS51900"/>
    </source>
</evidence>
<dbReference type="AlphaFoldDB" id="A0A5S3QFY5"/>
<dbReference type="RefSeq" id="WP_138604813.1">
    <property type="nucleotide sequence ID" value="NZ_VCIA01000002.1"/>
</dbReference>
<comment type="caution">
    <text evidence="6">The sequence shown here is derived from an EMBL/GenBank/DDBJ whole genome shotgun (WGS) entry which is preliminary data.</text>
</comment>
<dbReference type="InterPro" id="IPR013762">
    <property type="entry name" value="Integrase-like_cat_sf"/>
</dbReference>
<dbReference type="Gene3D" id="1.10.443.10">
    <property type="entry name" value="Intergrase catalytic core"/>
    <property type="match status" value="1"/>
</dbReference>
<keyword evidence="2 4" id="KW-0238">DNA-binding</keyword>